<proteinExistence type="predicted"/>
<dbReference type="AlphaFoldDB" id="A0A5E4QH79"/>
<feature type="non-terminal residue" evidence="1">
    <location>
        <position position="1"/>
    </location>
</feature>
<keyword evidence="2" id="KW-1185">Reference proteome</keyword>
<protein>
    <submittedName>
        <fullName evidence="1">Uncharacterized protein</fullName>
    </submittedName>
</protein>
<dbReference type="Proteomes" id="UP000324832">
    <property type="component" value="Unassembled WGS sequence"/>
</dbReference>
<evidence type="ECO:0000313" key="2">
    <source>
        <dbReference type="Proteomes" id="UP000324832"/>
    </source>
</evidence>
<accession>A0A5E4QH79</accession>
<dbReference type="EMBL" id="FZQP02003251">
    <property type="protein sequence ID" value="VVC97630.1"/>
    <property type="molecule type" value="Genomic_DNA"/>
</dbReference>
<organism evidence="1 2">
    <name type="scientific">Leptidea sinapis</name>
    <dbReference type="NCBI Taxonomy" id="189913"/>
    <lineage>
        <taxon>Eukaryota</taxon>
        <taxon>Metazoa</taxon>
        <taxon>Ecdysozoa</taxon>
        <taxon>Arthropoda</taxon>
        <taxon>Hexapoda</taxon>
        <taxon>Insecta</taxon>
        <taxon>Pterygota</taxon>
        <taxon>Neoptera</taxon>
        <taxon>Endopterygota</taxon>
        <taxon>Lepidoptera</taxon>
        <taxon>Glossata</taxon>
        <taxon>Ditrysia</taxon>
        <taxon>Papilionoidea</taxon>
        <taxon>Pieridae</taxon>
        <taxon>Dismorphiinae</taxon>
        <taxon>Leptidea</taxon>
    </lineage>
</organism>
<sequence length="63" mass="6922">YFESVPNPQNVELSQFKEVLNKLASETQKSVSDFITTLTDQGPKLMNAAMAAATAFKDALDKK</sequence>
<gene>
    <name evidence="1" type="ORF">LSINAPIS_LOCUS8863</name>
</gene>
<name>A0A5E4QH79_9NEOP</name>
<evidence type="ECO:0000313" key="1">
    <source>
        <dbReference type="EMBL" id="VVC97630.1"/>
    </source>
</evidence>
<reference evidence="1 2" key="1">
    <citation type="submission" date="2017-07" db="EMBL/GenBank/DDBJ databases">
        <authorList>
            <person name="Talla V."/>
            <person name="Backstrom N."/>
        </authorList>
    </citation>
    <scope>NUCLEOTIDE SEQUENCE [LARGE SCALE GENOMIC DNA]</scope>
</reference>